<evidence type="ECO:0000313" key="2">
    <source>
        <dbReference type="EMBL" id="MEX9253259.1"/>
    </source>
</evidence>
<dbReference type="Gene3D" id="3.60.110.10">
    <property type="entry name" value="Carbon-nitrogen hydrolase"/>
    <property type="match status" value="1"/>
</dbReference>
<comment type="caution">
    <text evidence="2">The sequence shown here is derived from an EMBL/GenBank/DDBJ whole genome shotgun (WGS) entry which is preliminary data.</text>
</comment>
<sequence>MITNNVVISAYNCLKSYAYYENLNFFLKAEVARFESFNFQSKVDRIVEFFENDNEDFIKWLNKIEVELLPKKIDSHLDFEQRSGALFLSNNKTADDYKVCAVNYLITAPAEIYIIETLWSIFVGSMLDDNFSDSVFGNRISKSIKKYSKRNDDSKKINAKNIFERYIDNYNRWRDGGINKAIEVIEKERNDVAILSLDLKGFYYNIDIDFDAIDYFIKENQLEEIKELSLFLNEKLKLMHETYRNKISPFIEETHPESVLKGIPIGFTSSAILANWYLSDFDRDIRSKINPSYYGRYVDDILFVFSSPKIGIEDRGDEVVNFINRKLCDFIIPTDDHKGFKLTSAYHELPIQKDKLIFHYFNKDHSLAGLQVFKQEIENRSSAFRFLPEEHISSDLDKFAYDILFDGSANKFRSIVGLAENETELSKYISSHILAHRLCNLPSNENTLKQITLFFKGENGLRFCRLWEKVLSYTLITRRYGFSIMFYKQVIELIHKVKWYRKNDGNVIDRNNEISELVADKLKLGIQRYIDISMCLNLALLDLDTLLGDEKPRNRSLEGLWDLINQHDEMPLMIKRFRMSNMIRHNLVSWPLANYTSYSGDLTEENLYSKLHGVSLSKRKINKTPRYIHADEEQLFELIDALHTNTLNDFTEENKYHKKSCSVESIKDNKALKITIDVDDAKHNDTIKIALANMKVEYKDIESACRKDQLPNLSYERQKNLYRILNSATDEKVQILLLPELSIPVSWLPFMAAHSRRKQVALIFGLEHWVVNDRANNILVEMLPYTSHFKHKSSMLTFRVKNHYAPSEIKMLTSLRLGVSSPIPDEQKYHLIKWKNISFSTYNCFELANIEHRALFRSKLDILFASVWNKDINYYQHITESAARDLHCYVAQSNTSHYGGSCVLQPTSSTISNKIYVKGGENHCILTATLNIYALREAQYRSFRIDSDFIKDNPPGFDYDELLARSGK</sequence>
<dbReference type="Proteomes" id="UP001561463">
    <property type="component" value="Unassembled WGS sequence"/>
</dbReference>
<dbReference type="InterPro" id="IPR000477">
    <property type="entry name" value="RT_dom"/>
</dbReference>
<dbReference type="CDD" id="cd01646">
    <property type="entry name" value="RT_Bac_retron_I"/>
    <property type="match status" value="1"/>
</dbReference>
<dbReference type="Pfam" id="PF00078">
    <property type="entry name" value="RVT_1"/>
    <property type="match status" value="1"/>
</dbReference>
<name>A0ABV4A6Z0_9ENTR</name>
<protein>
    <submittedName>
        <fullName evidence="2">RNA-directed DNA polymerase</fullName>
    </submittedName>
</protein>
<dbReference type="RefSeq" id="WP_332978417.1">
    <property type="nucleotide sequence ID" value="NZ_JBFZPZ010000008.1"/>
</dbReference>
<gene>
    <name evidence="2" type="ORF">AB7Z85_12195</name>
</gene>
<accession>A0ABV4A6Z0</accession>
<reference evidence="2 3" key="1">
    <citation type="submission" date="2024-03" db="EMBL/GenBank/DDBJ databases">
        <title>Role of Flies in the Dissemination of Carbapenem-Resistant Enterobacteriaceae (CRE): An Epidemiological and Genomic Study in China.</title>
        <authorList>
            <person name="Chen K."/>
            <person name="Zhang R."/>
            <person name="Chen S."/>
        </authorList>
    </citation>
    <scope>NUCLEOTIDE SEQUENCE [LARGE SCALE GENOMIC DNA]</scope>
    <source>
        <strain evidence="3">fly-313</strain>
    </source>
</reference>
<dbReference type="EMBL" id="JBFZPZ010000008">
    <property type="protein sequence ID" value="MEX9253259.1"/>
    <property type="molecule type" value="Genomic_DNA"/>
</dbReference>
<evidence type="ECO:0000313" key="3">
    <source>
        <dbReference type="Proteomes" id="UP001561463"/>
    </source>
</evidence>
<keyword evidence="3" id="KW-1185">Reference proteome</keyword>
<dbReference type="GO" id="GO:0003964">
    <property type="term" value="F:RNA-directed DNA polymerase activity"/>
    <property type="evidence" value="ECO:0007669"/>
    <property type="project" value="UniProtKB-KW"/>
</dbReference>
<feature type="domain" description="Reverse transcriptase" evidence="1">
    <location>
        <begin position="168"/>
        <end position="322"/>
    </location>
</feature>
<organism evidence="2 3">
    <name type="scientific">Pseudenterobacter timonensis</name>
    <dbReference type="NCBI Taxonomy" id="1755099"/>
    <lineage>
        <taxon>Bacteria</taxon>
        <taxon>Pseudomonadati</taxon>
        <taxon>Pseudomonadota</taxon>
        <taxon>Gammaproteobacteria</taxon>
        <taxon>Enterobacterales</taxon>
        <taxon>Enterobacteriaceae</taxon>
        <taxon>Pseudenterobacter</taxon>
    </lineage>
</organism>
<dbReference type="SUPFAM" id="SSF56317">
    <property type="entry name" value="Carbon-nitrogen hydrolase"/>
    <property type="match status" value="1"/>
</dbReference>
<keyword evidence="2" id="KW-0695">RNA-directed DNA polymerase</keyword>
<proteinExistence type="predicted"/>
<keyword evidence="2" id="KW-0548">Nucleotidyltransferase</keyword>
<keyword evidence="2" id="KW-0808">Transferase</keyword>
<dbReference type="InterPro" id="IPR036526">
    <property type="entry name" value="C-N_Hydrolase_sf"/>
</dbReference>
<evidence type="ECO:0000259" key="1">
    <source>
        <dbReference type="Pfam" id="PF00078"/>
    </source>
</evidence>